<dbReference type="GeneID" id="89934770"/>
<comment type="caution">
    <text evidence="1">The sequence shown here is derived from an EMBL/GenBank/DDBJ whole genome shotgun (WGS) entry which is preliminary data.</text>
</comment>
<evidence type="ECO:0000313" key="1">
    <source>
        <dbReference type="EMBL" id="KAK4117892.1"/>
    </source>
</evidence>
<name>A0AAN6YY11_9PEZI</name>
<reference evidence="1" key="1">
    <citation type="journal article" date="2023" name="Mol. Phylogenet. Evol.">
        <title>Genome-scale phylogeny and comparative genomics of the fungal order Sordariales.</title>
        <authorList>
            <person name="Hensen N."/>
            <person name="Bonometti L."/>
            <person name="Westerberg I."/>
            <person name="Brannstrom I.O."/>
            <person name="Guillou S."/>
            <person name="Cros-Aarteil S."/>
            <person name="Calhoun S."/>
            <person name="Haridas S."/>
            <person name="Kuo A."/>
            <person name="Mondo S."/>
            <person name="Pangilinan J."/>
            <person name="Riley R."/>
            <person name="LaButti K."/>
            <person name="Andreopoulos B."/>
            <person name="Lipzen A."/>
            <person name="Chen C."/>
            <person name="Yan M."/>
            <person name="Daum C."/>
            <person name="Ng V."/>
            <person name="Clum A."/>
            <person name="Steindorff A."/>
            <person name="Ohm R.A."/>
            <person name="Martin F."/>
            <person name="Silar P."/>
            <person name="Natvig D.O."/>
            <person name="Lalanne C."/>
            <person name="Gautier V."/>
            <person name="Ament-Velasquez S.L."/>
            <person name="Kruys A."/>
            <person name="Hutchinson M.I."/>
            <person name="Powell A.J."/>
            <person name="Barry K."/>
            <person name="Miller A.N."/>
            <person name="Grigoriev I.V."/>
            <person name="Debuchy R."/>
            <person name="Gladieux P."/>
            <person name="Hiltunen Thoren M."/>
            <person name="Johannesson H."/>
        </authorList>
    </citation>
    <scope>NUCLEOTIDE SEQUENCE</scope>
    <source>
        <strain evidence="1">CBS 508.74</strain>
    </source>
</reference>
<proteinExistence type="predicted"/>
<dbReference type="Proteomes" id="UP001302812">
    <property type="component" value="Unassembled WGS sequence"/>
</dbReference>
<reference evidence="1" key="2">
    <citation type="submission" date="2023-05" db="EMBL/GenBank/DDBJ databases">
        <authorList>
            <consortium name="Lawrence Berkeley National Laboratory"/>
            <person name="Steindorff A."/>
            <person name="Hensen N."/>
            <person name="Bonometti L."/>
            <person name="Westerberg I."/>
            <person name="Brannstrom I.O."/>
            <person name="Guillou S."/>
            <person name="Cros-Aarteil S."/>
            <person name="Calhoun S."/>
            <person name="Haridas S."/>
            <person name="Kuo A."/>
            <person name="Mondo S."/>
            <person name="Pangilinan J."/>
            <person name="Riley R."/>
            <person name="Labutti K."/>
            <person name="Andreopoulos B."/>
            <person name="Lipzen A."/>
            <person name="Chen C."/>
            <person name="Yanf M."/>
            <person name="Daum C."/>
            <person name="Ng V."/>
            <person name="Clum A."/>
            <person name="Ohm R."/>
            <person name="Martin F."/>
            <person name="Silar P."/>
            <person name="Natvig D."/>
            <person name="Lalanne C."/>
            <person name="Gautier V."/>
            <person name="Ament-Velasquez S.L."/>
            <person name="Kruys A."/>
            <person name="Hutchinson M.I."/>
            <person name="Powell A.J."/>
            <person name="Barry K."/>
            <person name="Miller A.N."/>
            <person name="Grigoriev I.V."/>
            <person name="Debuchy R."/>
            <person name="Gladieux P."/>
            <person name="Thoren M.H."/>
            <person name="Johannesson H."/>
        </authorList>
    </citation>
    <scope>NUCLEOTIDE SEQUENCE</scope>
    <source>
        <strain evidence="1">CBS 508.74</strain>
    </source>
</reference>
<evidence type="ECO:0000313" key="2">
    <source>
        <dbReference type="Proteomes" id="UP001302812"/>
    </source>
</evidence>
<dbReference type="EMBL" id="MU853332">
    <property type="protein sequence ID" value="KAK4117892.1"/>
    <property type="molecule type" value="Genomic_DNA"/>
</dbReference>
<organism evidence="1 2">
    <name type="scientific">Canariomyces notabilis</name>
    <dbReference type="NCBI Taxonomy" id="2074819"/>
    <lineage>
        <taxon>Eukaryota</taxon>
        <taxon>Fungi</taxon>
        <taxon>Dikarya</taxon>
        <taxon>Ascomycota</taxon>
        <taxon>Pezizomycotina</taxon>
        <taxon>Sordariomycetes</taxon>
        <taxon>Sordariomycetidae</taxon>
        <taxon>Sordariales</taxon>
        <taxon>Chaetomiaceae</taxon>
        <taxon>Canariomyces</taxon>
    </lineage>
</organism>
<gene>
    <name evidence="1" type="ORF">N656DRAFT_69041</name>
</gene>
<protein>
    <submittedName>
        <fullName evidence="1">Uncharacterized protein</fullName>
    </submittedName>
</protein>
<keyword evidence="2" id="KW-1185">Reference proteome</keyword>
<sequence>MPNNRCTQLICVGRVEQHFVLVLASLPYLIRLHTTYIALYTFIKTAAGYTRKFKTVNVPWIDAAVKIHAGNTIY</sequence>
<accession>A0AAN6YY11</accession>
<dbReference type="RefSeq" id="XP_064675462.1">
    <property type="nucleotide sequence ID" value="XM_064810645.1"/>
</dbReference>
<dbReference type="AlphaFoldDB" id="A0AAN6YY11"/>